<feature type="compositionally biased region" description="Polar residues" evidence="1">
    <location>
        <begin position="101"/>
        <end position="122"/>
    </location>
</feature>
<evidence type="ECO:0000313" key="2">
    <source>
        <dbReference type="EMBL" id="PMD15586.1"/>
    </source>
</evidence>
<dbReference type="OrthoDB" id="5367448at2759"/>
<feature type="compositionally biased region" description="Basic and acidic residues" evidence="1">
    <location>
        <begin position="221"/>
        <end position="237"/>
    </location>
</feature>
<feature type="region of interest" description="Disordered" evidence="1">
    <location>
        <begin position="80"/>
        <end position="155"/>
    </location>
</feature>
<dbReference type="EMBL" id="KZ613512">
    <property type="protein sequence ID" value="PMD15586.1"/>
    <property type="molecule type" value="Genomic_DNA"/>
</dbReference>
<dbReference type="AlphaFoldDB" id="A0A2J6PNV3"/>
<protein>
    <submittedName>
        <fullName evidence="2">Uncharacterized protein</fullName>
    </submittedName>
</protein>
<evidence type="ECO:0000313" key="3">
    <source>
        <dbReference type="Proteomes" id="UP000235672"/>
    </source>
</evidence>
<sequence length="314" mass="34823">MASSLPTRTVWLKLHPSARTFAERREVLRVLERFGEVTMFKSHKYNPRTPSPNTFLALFVSESAAQDLINASPIRYRLISNPTRPSNSPPLEPEIAPQADVSKTSPSETSTPNSQDSAPSTQQAPTNENPQAPPPSPDSQPAPPSPEPTEHPYQLHAYPSTFNHALFLKSRLHNPLHGPYIPVPASQSYIASSLSQNIPKSLMSPGLLDWETDSRLAPFSEERARETGGRASDREKAGMGGGDAEGKMEGGMYWENGGVGEVEMQEKRSSDAGFYFQRRQQRRLVKETPGVMGGLRRLREDFEAKEKEREMGVD</sequence>
<accession>A0A2J6PNV3</accession>
<feature type="region of interest" description="Disordered" evidence="1">
    <location>
        <begin position="221"/>
        <end position="252"/>
    </location>
</feature>
<dbReference type="Proteomes" id="UP000235672">
    <property type="component" value="Unassembled WGS sequence"/>
</dbReference>
<gene>
    <name evidence="2" type="ORF">NA56DRAFT_709718</name>
</gene>
<evidence type="ECO:0000256" key="1">
    <source>
        <dbReference type="SAM" id="MobiDB-lite"/>
    </source>
</evidence>
<keyword evidence="3" id="KW-1185">Reference proteome</keyword>
<reference evidence="2 3" key="1">
    <citation type="submission" date="2016-05" db="EMBL/GenBank/DDBJ databases">
        <title>A degradative enzymes factory behind the ericoid mycorrhizal symbiosis.</title>
        <authorList>
            <consortium name="DOE Joint Genome Institute"/>
            <person name="Martino E."/>
            <person name="Morin E."/>
            <person name="Grelet G."/>
            <person name="Kuo A."/>
            <person name="Kohler A."/>
            <person name="Daghino S."/>
            <person name="Barry K."/>
            <person name="Choi C."/>
            <person name="Cichocki N."/>
            <person name="Clum A."/>
            <person name="Copeland A."/>
            <person name="Hainaut M."/>
            <person name="Haridas S."/>
            <person name="Labutti K."/>
            <person name="Lindquist E."/>
            <person name="Lipzen A."/>
            <person name="Khouja H.-R."/>
            <person name="Murat C."/>
            <person name="Ohm R."/>
            <person name="Olson A."/>
            <person name="Spatafora J."/>
            <person name="Veneault-Fourrey C."/>
            <person name="Henrissat B."/>
            <person name="Grigoriev I."/>
            <person name="Martin F."/>
            <person name="Perotto S."/>
        </authorList>
    </citation>
    <scope>NUCLEOTIDE SEQUENCE [LARGE SCALE GENOMIC DNA]</scope>
    <source>
        <strain evidence="2 3">UAMH 7357</strain>
    </source>
</reference>
<feature type="compositionally biased region" description="Pro residues" evidence="1">
    <location>
        <begin position="131"/>
        <end position="147"/>
    </location>
</feature>
<proteinExistence type="predicted"/>
<organism evidence="2 3">
    <name type="scientific">Hyaloscypha hepaticicola</name>
    <dbReference type="NCBI Taxonomy" id="2082293"/>
    <lineage>
        <taxon>Eukaryota</taxon>
        <taxon>Fungi</taxon>
        <taxon>Dikarya</taxon>
        <taxon>Ascomycota</taxon>
        <taxon>Pezizomycotina</taxon>
        <taxon>Leotiomycetes</taxon>
        <taxon>Helotiales</taxon>
        <taxon>Hyaloscyphaceae</taxon>
        <taxon>Hyaloscypha</taxon>
    </lineage>
</organism>
<name>A0A2J6PNV3_9HELO</name>